<proteinExistence type="predicted"/>
<reference evidence="1 2" key="1">
    <citation type="submission" date="2022-06" db="EMBL/GenBank/DDBJ databases">
        <title>Leptospira isolates from biofilms formed at urban environments.</title>
        <authorList>
            <person name="Ribeiro P.S."/>
            <person name="Sousa T."/>
            <person name="Carvalho N."/>
            <person name="Aburjaile F."/>
            <person name="Neves F."/>
            <person name="Oliveira D."/>
            <person name="Blanco L."/>
            <person name="Lima J."/>
            <person name="Costa F."/>
            <person name="Brenig B."/>
            <person name="Soares S."/>
            <person name="Ramos R."/>
            <person name="Goes-Neto A."/>
            <person name="Matiuzzi M."/>
            <person name="Azevedo V."/>
            <person name="Ristow P."/>
        </authorList>
    </citation>
    <scope>NUCLEOTIDE SEQUENCE [LARGE SCALE GENOMIC DNA]</scope>
    <source>
        <strain evidence="1 2">VSF25</strain>
    </source>
</reference>
<sequence>MKQHLVLLVIFLSLTLSLPIFSETNPPYDIRFRVSVNNVPFPTETNPYYLSHILEMRIFRHLKLDFSPSEIESMVDFMITHASKEHPNQIYLPGFEKDAELIIGFRYVEKEGGDLLFLVVTNFNVETNKIDTSDFQKQLATICQVKSNRFVYFEDLYSVKKETEYKEEGKLLSLANLYLMDEDPNNDQLVEPLLEKILKDETKHPLEKFYAFLTKGQQALIQRNFVVAEDIKTKSSTYLTSLQGEDKERAEYILKLFSKELETMKVFQKTNNKLFKV</sequence>
<dbReference type="Proteomes" id="UP001209737">
    <property type="component" value="Unassembled WGS sequence"/>
</dbReference>
<evidence type="ECO:0000313" key="2">
    <source>
        <dbReference type="Proteomes" id="UP001209737"/>
    </source>
</evidence>
<organism evidence="1 2">
    <name type="scientific">Leptospira limi</name>
    <dbReference type="NCBI Taxonomy" id="2950023"/>
    <lineage>
        <taxon>Bacteria</taxon>
        <taxon>Pseudomonadati</taxon>
        <taxon>Spirochaetota</taxon>
        <taxon>Spirochaetia</taxon>
        <taxon>Leptospirales</taxon>
        <taxon>Leptospiraceae</taxon>
        <taxon>Leptospira</taxon>
    </lineage>
</organism>
<keyword evidence="2" id="KW-1185">Reference proteome</keyword>
<dbReference type="RefSeq" id="WP_265375481.1">
    <property type="nucleotide sequence ID" value="NZ_JAMQPV010000001.1"/>
</dbReference>
<protein>
    <submittedName>
        <fullName evidence="1">Uncharacterized protein</fullName>
    </submittedName>
</protein>
<evidence type="ECO:0000313" key="1">
    <source>
        <dbReference type="EMBL" id="MCW7462610.1"/>
    </source>
</evidence>
<gene>
    <name evidence="1" type="ORF">ND812_10975</name>
</gene>
<dbReference type="EMBL" id="JAMQPV010000001">
    <property type="protein sequence ID" value="MCW7462610.1"/>
    <property type="molecule type" value="Genomic_DNA"/>
</dbReference>
<accession>A0ABT3LY15</accession>
<comment type="caution">
    <text evidence="1">The sequence shown here is derived from an EMBL/GenBank/DDBJ whole genome shotgun (WGS) entry which is preliminary data.</text>
</comment>
<name>A0ABT3LY15_9LEPT</name>